<evidence type="ECO:0000256" key="2">
    <source>
        <dbReference type="ARBA" id="ARBA00012438"/>
    </source>
</evidence>
<gene>
    <name evidence="11" type="ORF">XAC3562_620181</name>
</gene>
<dbReference type="Proteomes" id="UP000052230">
    <property type="component" value="Unassembled WGS sequence"/>
</dbReference>
<dbReference type="FunFam" id="3.30.565.10:FF:000010">
    <property type="entry name" value="Sensor histidine kinase RcsC"/>
    <property type="match status" value="1"/>
</dbReference>
<dbReference type="Pfam" id="PF00072">
    <property type="entry name" value="Response_reg"/>
    <property type="match status" value="2"/>
</dbReference>
<feature type="modified residue" description="4-aspartylphosphate" evidence="7">
    <location>
        <position position="89"/>
    </location>
</feature>
<dbReference type="InterPro" id="IPR004358">
    <property type="entry name" value="Sig_transdc_His_kin-like_C"/>
</dbReference>
<evidence type="ECO:0000256" key="6">
    <source>
        <dbReference type="ARBA" id="ARBA00023012"/>
    </source>
</evidence>
<dbReference type="PANTHER" id="PTHR43047:SF72">
    <property type="entry name" value="OSMOSENSING HISTIDINE PROTEIN KINASE SLN1"/>
    <property type="match status" value="1"/>
</dbReference>
<dbReference type="Pfam" id="PF07495">
    <property type="entry name" value="Y_Y_Y"/>
    <property type="match status" value="1"/>
</dbReference>
<keyword evidence="8" id="KW-0812">Transmembrane</keyword>
<dbReference type="FunFam" id="1.10.287.130:FF:000028">
    <property type="entry name" value="Hybrid signal transduction histidine kinase"/>
    <property type="match status" value="1"/>
</dbReference>
<evidence type="ECO:0000256" key="8">
    <source>
        <dbReference type="SAM" id="Phobius"/>
    </source>
</evidence>
<dbReference type="InterPro" id="IPR036097">
    <property type="entry name" value="HisK_dim/P_sf"/>
</dbReference>
<dbReference type="SMART" id="SM00448">
    <property type="entry name" value="REC"/>
    <property type="match status" value="2"/>
</dbReference>
<evidence type="ECO:0000256" key="5">
    <source>
        <dbReference type="ARBA" id="ARBA00022777"/>
    </source>
</evidence>
<feature type="domain" description="Histidine kinase" evidence="9">
    <location>
        <begin position="1062"/>
        <end position="1281"/>
    </location>
</feature>
<dbReference type="InterPro" id="IPR036890">
    <property type="entry name" value="HATPase_C_sf"/>
</dbReference>
<dbReference type="CDD" id="cd00082">
    <property type="entry name" value="HisKA"/>
    <property type="match status" value="1"/>
</dbReference>
<dbReference type="InterPro" id="IPR011123">
    <property type="entry name" value="Y_Y_Y"/>
</dbReference>
<feature type="transmembrane region" description="Helical" evidence="8">
    <location>
        <begin position="242"/>
        <end position="265"/>
    </location>
</feature>
<dbReference type="InterPro" id="IPR011110">
    <property type="entry name" value="Reg_prop"/>
</dbReference>
<feature type="transmembrane region" description="Helical" evidence="8">
    <location>
        <begin position="1004"/>
        <end position="1029"/>
    </location>
</feature>
<feature type="domain" description="Response regulatory" evidence="10">
    <location>
        <begin position="40"/>
        <end position="154"/>
    </location>
</feature>
<keyword evidence="5 11" id="KW-0418">Kinase</keyword>
<keyword evidence="12" id="KW-1185">Reference proteome</keyword>
<dbReference type="InterPro" id="IPR015943">
    <property type="entry name" value="WD40/YVTN_repeat-like_dom_sf"/>
</dbReference>
<dbReference type="Pfam" id="PF00512">
    <property type="entry name" value="HisKA"/>
    <property type="match status" value="1"/>
</dbReference>
<keyword evidence="8" id="KW-1133">Transmembrane helix</keyword>
<keyword evidence="6" id="KW-0902">Two-component regulatory system</keyword>
<dbReference type="Gene3D" id="2.130.10.10">
    <property type="entry name" value="YVTN repeat-like/Quinoprotein amine dehydrogenase"/>
    <property type="match status" value="3"/>
</dbReference>
<feature type="domain" description="Response regulatory" evidence="10">
    <location>
        <begin position="1303"/>
        <end position="1417"/>
    </location>
</feature>
<dbReference type="EMBL" id="CCXZ01000158">
    <property type="protein sequence ID" value="CEG17515.1"/>
    <property type="molecule type" value="Genomic_DNA"/>
</dbReference>
<dbReference type="SMART" id="SM00388">
    <property type="entry name" value="HisKA"/>
    <property type="match status" value="1"/>
</dbReference>
<dbReference type="Gene3D" id="1.10.287.130">
    <property type="match status" value="1"/>
</dbReference>
<sequence>MRSRLGVGTRFTVDLPLPIDRSGTHIAAGHVQLLAGEPLRILLVEDDPTVAEAISGLLTNRGHRVVHAVHGLAALSETVDGGSDIALLDLNLPGRDGLALALQLRQLGHRFPLLAVMAQADSAAQTQAKAAGFDGFLRNRSLPICWWKRLRLRARAPACMRRPSVDARARCVDDASAHRASHRVKTVVRRLPAVTDHRWRAYVCCQHQARSALCVQRTRERMLLSPQPPSRRMPLKALMTRALLLLCLAVVSVWPSSTLAGVPVLPQPRQLTVADGLPSNVVYGFDEDANGYLWLASSDGLARYDGRNFRIWRIEDGLRDNQIWAVHVDKRNRVWIGTGMAGLAMLDPARHQFTFYDGARYPELRGAAIWNIKSTDDGSIWFGTEMSGLYRLRPDGSLEHFAHRADDPRSLPDNAIYRLDVDTRGTLWIGTADGAAHWTGKDFERQAFPDGTAQIITRLTADADGSIWIGTSDDKLFRRDPSGHLSPHRWQAPAEYPVLGVLLRDQDGSYWLDTLAGLGHTTGAEVRNVPLYSLSAHGRIRPNWESAYQDREGGVWFASPNGGLWHLPSNWHRFAVVFNYMDDGGQGGNLAIQGTARSRDGRMWLVGTSGVLERVDPATGKIERVLPSLGSASWSNSVLEDRKGNVWVGQFAELVRFDSATGHVQHWKAAASGSGAAAQDATLDASLEALQQTADGHIWVHATLGLQERDEQGRLLRTMLRGTHGLAADLVVYDLQAGPDGALWLAGNRGVQRWNASVARFERIAGAPDEPVFTFRFSDNQIAWFAGLGKLHRYLWKNGALQHLDTVGPEQNFPALAPQGLVVDHDGVAWLSSMRGLIRVDPATRGVRVFGVHDGLPNPQFVARSLVQSSKGMIVGATPDGLVIFDPAELKPNDHRVPLVIERVGLRRGESGLDLSHVTPLVMQDGDRDLHIVARLLSFADSESNSYRFRLSGYDPDWIDVGPSGERLFSRLPSGHYTLEVQGRTADGIWSASQTLRFQVLPPWWLSPWGLSLLALLTVCVIAAAILLYRRRLRRLNAWQLAVHKQEVAEQASLAKTRFLATLGHEVRTPMTGVLGMSELLLKTSLDIKQRSYTESIRRAGAHLLRLVNDALDLARIESGRLELDVEPFPVRQLVAEVGALMAPLAQERGLRFSLEIGLLGDITASGDCTRIRQILLNLLNNAIKFTERGVVGLKLTTLGSYQGLRFEVADTGPGINAEQKARLFQRFEQGDGARTTSRYGGSGLGLAICQELAIAMGGQIEVISRLGAGTRFVVDLPLRWVASNVALGGQTAHAETAVEPQRILLVEDDPTIAEVIVGLLHAQGHSVVHAPHGLAALTEAADNTFDLALLDLDLPGLDGFALARQLRVFGYDMPLIAVTARADEVAEPSAQEAGFDTFLRKPLTGDMLADSIAEALRRKR</sequence>
<feature type="modified residue" description="4-aspartylphosphate" evidence="7">
    <location>
        <position position="1352"/>
    </location>
</feature>
<evidence type="ECO:0000256" key="7">
    <source>
        <dbReference type="PROSITE-ProRule" id="PRU00169"/>
    </source>
</evidence>
<organism evidence="11 12">
    <name type="scientific">Xanthomonas citri pv. citri</name>
    <dbReference type="NCBI Taxonomy" id="611301"/>
    <lineage>
        <taxon>Bacteria</taxon>
        <taxon>Pseudomonadati</taxon>
        <taxon>Pseudomonadota</taxon>
        <taxon>Gammaproteobacteria</taxon>
        <taxon>Lysobacterales</taxon>
        <taxon>Lysobacteraceae</taxon>
        <taxon>Xanthomonas</taxon>
    </lineage>
</organism>
<dbReference type="Pfam" id="PF07494">
    <property type="entry name" value="Reg_prop"/>
    <property type="match status" value="3"/>
</dbReference>
<dbReference type="Gene3D" id="3.40.50.2300">
    <property type="match status" value="2"/>
</dbReference>
<comment type="caution">
    <text evidence="11">The sequence shown here is derived from an EMBL/GenBank/DDBJ whole genome shotgun (WGS) entry which is preliminary data.</text>
</comment>
<keyword evidence="8" id="KW-0472">Membrane</keyword>
<dbReference type="FunFam" id="3.40.50.2300:FF:000323">
    <property type="entry name" value="Hybrid sensor histidine kinase/response regulator"/>
    <property type="match status" value="1"/>
</dbReference>
<evidence type="ECO:0000313" key="12">
    <source>
        <dbReference type="Proteomes" id="UP000052230"/>
    </source>
</evidence>
<dbReference type="EC" id="2.7.13.3" evidence="2"/>
<dbReference type="PRINTS" id="PR00344">
    <property type="entry name" value="BCTRLSENSOR"/>
</dbReference>
<reference evidence="11 12" key="1">
    <citation type="submission" date="2014-09" db="EMBL/GenBank/DDBJ databases">
        <authorList>
            <person name="Regsiter A."/>
        </authorList>
    </citation>
    <scope>NUCLEOTIDE SEQUENCE [LARGE SCALE GENOMIC DNA]</scope>
</reference>
<dbReference type="SUPFAM" id="SSF52172">
    <property type="entry name" value="CheY-like"/>
    <property type="match status" value="2"/>
</dbReference>
<keyword evidence="3 7" id="KW-0597">Phosphoprotein</keyword>
<dbReference type="InterPro" id="IPR011006">
    <property type="entry name" value="CheY-like_superfamily"/>
</dbReference>
<dbReference type="InterPro" id="IPR003661">
    <property type="entry name" value="HisK_dim/P_dom"/>
</dbReference>
<dbReference type="InterPro" id="IPR003594">
    <property type="entry name" value="HATPase_dom"/>
</dbReference>
<evidence type="ECO:0000259" key="10">
    <source>
        <dbReference type="PROSITE" id="PS50110"/>
    </source>
</evidence>
<dbReference type="InterPro" id="IPR013783">
    <property type="entry name" value="Ig-like_fold"/>
</dbReference>
<dbReference type="CDD" id="cd17546">
    <property type="entry name" value="REC_hyHK_CKI1_RcsC-like"/>
    <property type="match status" value="1"/>
</dbReference>
<dbReference type="CDD" id="cd16922">
    <property type="entry name" value="HATPase_EvgS-ArcB-TorS-like"/>
    <property type="match status" value="1"/>
</dbReference>
<dbReference type="SUPFAM" id="SSF47384">
    <property type="entry name" value="Homodimeric domain of signal transducing histidine kinase"/>
    <property type="match status" value="1"/>
</dbReference>
<dbReference type="GO" id="GO:0009927">
    <property type="term" value="F:histidine phosphotransfer kinase activity"/>
    <property type="evidence" value="ECO:0007669"/>
    <property type="project" value="TreeGrafter"/>
</dbReference>
<dbReference type="GO" id="GO:0005886">
    <property type="term" value="C:plasma membrane"/>
    <property type="evidence" value="ECO:0007669"/>
    <property type="project" value="TreeGrafter"/>
</dbReference>
<dbReference type="Gene3D" id="2.60.40.10">
    <property type="entry name" value="Immunoglobulins"/>
    <property type="match status" value="1"/>
</dbReference>
<evidence type="ECO:0000256" key="3">
    <source>
        <dbReference type="ARBA" id="ARBA00022553"/>
    </source>
</evidence>
<accession>A0A0U5GBX2</accession>
<name>A0A0U5GBX2_XANCI</name>
<evidence type="ECO:0000313" key="11">
    <source>
        <dbReference type="EMBL" id="CEG17515.1"/>
    </source>
</evidence>
<protein>
    <recommendedName>
        <fullName evidence="2">histidine kinase</fullName>
        <ecNumber evidence="2">2.7.13.3</ecNumber>
    </recommendedName>
</protein>
<dbReference type="InterPro" id="IPR001789">
    <property type="entry name" value="Sig_transdc_resp-reg_receiver"/>
</dbReference>
<dbReference type="SUPFAM" id="SSF55874">
    <property type="entry name" value="ATPase domain of HSP90 chaperone/DNA topoisomerase II/histidine kinase"/>
    <property type="match status" value="1"/>
</dbReference>
<dbReference type="SMART" id="SM00387">
    <property type="entry name" value="HATPase_c"/>
    <property type="match status" value="1"/>
</dbReference>
<dbReference type="GO" id="GO:0000155">
    <property type="term" value="F:phosphorelay sensor kinase activity"/>
    <property type="evidence" value="ECO:0007669"/>
    <property type="project" value="InterPro"/>
</dbReference>
<evidence type="ECO:0000256" key="1">
    <source>
        <dbReference type="ARBA" id="ARBA00000085"/>
    </source>
</evidence>
<dbReference type="SUPFAM" id="SSF63829">
    <property type="entry name" value="Calcium-dependent phosphotriesterase"/>
    <property type="match status" value="2"/>
</dbReference>
<comment type="catalytic activity">
    <reaction evidence="1">
        <text>ATP + protein L-histidine = ADP + protein N-phospho-L-histidine.</text>
        <dbReference type="EC" id="2.7.13.3"/>
    </reaction>
</comment>
<proteinExistence type="predicted"/>
<dbReference type="Pfam" id="PF02518">
    <property type="entry name" value="HATPase_c"/>
    <property type="match status" value="1"/>
</dbReference>
<evidence type="ECO:0000256" key="4">
    <source>
        <dbReference type="ARBA" id="ARBA00022679"/>
    </source>
</evidence>
<dbReference type="PROSITE" id="PS50110">
    <property type="entry name" value="RESPONSE_REGULATORY"/>
    <property type="match status" value="2"/>
</dbReference>
<keyword evidence="4" id="KW-0808">Transferase</keyword>
<dbReference type="PROSITE" id="PS50109">
    <property type="entry name" value="HIS_KIN"/>
    <property type="match status" value="1"/>
</dbReference>
<dbReference type="Gene3D" id="3.30.565.10">
    <property type="entry name" value="Histidine kinase-like ATPase, C-terminal domain"/>
    <property type="match status" value="1"/>
</dbReference>
<dbReference type="InterPro" id="IPR005467">
    <property type="entry name" value="His_kinase_dom"/>
</dbReference>
<evidence type="ECO:0000259" key="9">
    <source>
        <dbReference type="PROSITE" id="PS50109"/>
    </source>
</evidence>
<dbReference type="PANTHER" id="PTHR43047">
    <property type="entry name" value="TWO-COMPONENT HISTIDINE PROTEIN KINASE"/>
    <property type="match status" value="1"/>
</dbReference>